<dbReference type="Gene3D" id="3.40.250.10">
    <property type="entry name" value="Rhodanese-like domain"/>
    <property type="match status" value="2"/>
</dbReference>
<proteinExistence type="predicted"/>
<dbReference type="PANTHER" id="PTHR11364">
    <property type="entry name" value="THIOSULFATE SULFERTANSFERASE"/>
    <property type="match status" value="1"/>
</dbReference>
<evidence type="ECO:0000256" key="2">
    <source>
        <dbReference type="ARBA" id="ARBA00022737"/>
    </source>
</evidence>
<keyword evidence="2" id="KW-0677">Repeat</keyword>
<feature type="domain" description="Rhodanese" evidence="3">
    <location>
        <begin position="159"/>
        <end position="271"/>
    </location>
</feature>
<dbReference type="PANTHER" id="PTHR11364:SF27">
    <property type="entry name" value="SULFURTRANSFERASE"/>
    <property type="match status" value="1"/>
</dbReference>
<dbReference type="SUPFAM" id="SSF52821">
    <property type="entry name" value="Rhodanese/Cell cycle control phosphatase"/>
    <property type="match status" value="2"/>
</dbReference>
<dbReference type="AlphaFoldDB" id="A0AAU7GH50"/>
<dbReference type="InterPro" id="IPR001763">
    <property type="entry name" value="Rhodanese-like_dom"/>
</dbReference>
<gene>
    <name evidence="4" type="ORF">AAME72_00845</name>
</gene>
<dbReference type="GO" id="GO:0004792">
    <property type="term" value="F:thiosulfate-cyanide sulfurtransferase activity"/>
    <property type="evidence" value="ECO:0007669"/>
    <property type="project" value="TreeGrafter"/>
</dbReference>
<dbReference type="RefSeq" id="WP_348790189.1">
    <property type="nucleotide sequence ID" value="NZ_CP157390.1"/>
</dbReference>
<keyword evidence="1 4" id="KW-0808">Transferase</keyword>
<name>A0AAU7GH50_9MICO</name>
<accession>A0AAU7GH50</accession>
<dbReference type="InterPro" id="IPR036873">
    <property type="entry name" value="Rhodanese-like_dom_sf"/>
</dbReference>
<evidence type="ECO:0000313" key="4">
    <source>
        <dbReference type="EMBL" id="XBM50282.1"/>
    </source>
</evidence>
<dbReference type="Pfam" id="PF00581">
    <property type="entry name" value="Rhodanese"/>
    <property type="match status" value="2"/>
</dbReference>
<dbReference type="EMBL" id="CP157390">
    <property type="protein sequence ID" value="XBM50282.1"/>
    <property type="molecule type" value="Genomic_DNA"/>
</dbReference>
<dbReference type="InterPro" id="IPR045078">
    <property type="entry name" value="TST/MPST-like"/>
</dbReference>
<dbReference type="CDD" id="cd01448">
    <property type="entry name" value="TST_Repeat_1"/>
    <property type="match status" value="1"/>
</dbReference>
<reference evidence="4" key="1">
    <citation type="submission" date="2024-05" db="EMBL/GenBank/DDBJ databases">
        <title>The Natural Products Discovery Center: Release of the First 8490 Sequenced Strains for Exploring Actinobacteria Biosynthetic Diversity.</title>
        <authorList>
            <person name="Kalkreuter E."/>
            <person name="Kautsar S.A."/>
            <person name="Yang D."/>
            <person name="Bader C.D."/>
            <person name="Teijaro C.N."/>
            <person name="Fluegel L."/>
            <person name="Davis C.M."/>
            <person name="Simpson J.R."/>
            <person name="Lauterbach L."/>
            <person name="Steele A.D."/>
            <person name="Gui C."/>
            <person name="Meng S."/>
            <person name="Li G."/>
            <person name="Viehrig K."/>
            <person name="Ye F."/>
            <person name="Su P."/>
            <person name="Kiefer A.F."/>
            <person name="Nichols A."/>
            <person name="Cepeda A.J."/>
            <person name="Yan W."/>
            <person name="Fan B."/>
            <person name="Jiang Y."/>
            <person name="Adhikari A."/>
            <person name="Zheng C.-J."/>
            <person name="Schuster L."/>
            <person name="Cowan T.M."/>
            <person name="Smanski M.J."/>
            <person name="Chevrette M.G."/>
            <person name="de Carvalho L.P.S."/>
            <person name="Shen B."/>
        </authorList>
    </citation>
    <scope>NUCLEOTIDE SEQUENCE</scope>
    <source>
        <strain evidence="4">NPDC080035</strain>
    </source>
</reference>
<evidence type="ECO:0000256" key="1">
    <source>
        <dbReference type="ARBA" id="ARBA00022679"/>
    </source>
</evidence>
<organism evidence="4">
    <name type="scientific">Leifsonia sp. NPDC080035</name>
    <dbReference type="NCBI Taxonomy" id="3143936"/>
    <lineage>
        <taxon>Bacteria</taxon>
        <taxon>Bacillati</taxon>
        <taxon>Actinomycetota</taxon>
        <taxon>Actinomycetes</taxon>
        <taxon>Micrococcales</taxon>
        <taxon>Microbacteriaceae</taxon>
        <taxon>Leifsonia</taxon>
    </lineage>
</organism>
<dbReference type="EC" id="2.8.1.-" evidence="4"/>
<feature type="domain" description="Rhodanese" evidence="3">
    <location>
        <begin position="13"/>
        <end position="131"/>
    </location>
</feature>
<evidence type="ECO:0000259" key="3">
    <source>
        <dbReference type="PROSITE" id="PS50206"/>
    </source>
</evidence>
<dbReference type="PROSITE" id="PS50206">
    <property type="entry name" value="RHODANESE_3"/>
    <property type="match status" value="2"/>
</dbReference>
<protein>
    <submittedName>
        <fullName evidence="4">Sulfurtransferase</fullName>
        <ecNumber evidence="4">2.8.1.-</ecNumber>
    </submittedName>
</protein>
<sequence length="274" mass="27836">MIDAAELAGLLASTAPPRVLDVRWKLGGPPGAEEFAKGHIPSAVYVDLDTELAGHGEPTDGRHPLPDEADFQAAARRWGLRSGDAVVVYDAVSGTSAARLWWLLRHAGVSDVRVLDGGLEAWVAAGGRLGAQGARPEPGDIRLRFGALPTLDADAAAALPGRGVLLDARAGERFRGEVEPVDPRAGHIPGAVSAPTSATLAPDGRMLAAPELAAHFAALGVGPDTAVGVYCGSGVTAAHAALALEAAGLPVPALYPGSFSAWSNDPSRPVATGA</sequence>
<dbReference type="SMART" id="SM00450">
    <property type="entry name" value="RHOD"/>
    <property type="match status" value="2"/>
</dbReference>